<reference evidence="1" key="1">
    <citation type="journal article" date="2014" name="Int. J. Syst. Evol. Microbiol.">
        <title>Complete genome sequence of Corynebacterium casei LMG S-19264T (=DSM 44701T), isolated from a smear-ripened cheese.</title>
        <authorList>
            <consortium name="US DOE Joint Genome Institute (JGI-PGF)"/>
            <person name="Walter F."/>
            <person name="Albersmeier A."/>
            <person name="Kalinowski J."/>
            <person name="Ruckert C."/>
        </authorList>
    </citation>
    <scope>NUCLEOTIDE SEQUENCE</scope>
    <source>
        <strain evidence="1">CGMCC 4.7299</strain>
    </source>
</reference>
<dbReference type="PANTHER" id="PTHR30121:SF6">
    <property type="entry name" value="SLR6007 PROTEIN"/>
    <property type="match status" value="1"/>
</dbReference>
<dbReference type="Gene3D" id="3.40.50.300">
    <property type="entry name" value="P-loop containing nucleotide triphosphate hydrolases"/>
    <property type="match status" value="2"/>
</dbReference>
<dbReference type="AlphaFoldDB" id="A0A8J3C7V3"/>
<organism evidence="1 2">
    <name type="scientific">Mangrovihabitans endophyticus</name>
    <dbReference type="NCBI Taxonomy" id="1751298"/>
    <lineage>
        <taxon>Bacteria</taxon>
        <taxon>Bacillati</taxon>
        <taxon>Actinomycetota</taxon>
        <taxon>Actinomycetes</taxon>
        <taxon>Micromonosporales</taxon>
        <taxon>Micromonosporaceae</taxon>
        <taxon>Mangrovihabitans</taxon>
    </lineage>
</organism>
<accession>A0A8J3C7V3</accession>
<protein>
    <recommendedName>
        <fullName evidence="3">DNA helicase HerA, contains HAS-barrel and ATPase domains</fullName>
    </recommendedName>
</protein>
<dbReference type="Proteomes" id="UP000656042">
    <property type="component" value="Unassembled WGS sequence"/>
</dbReference>
<dbReference type="InterPro" id="IPR027417">
    <property type="entry name" value="P-loop_NTPase"/>
</dbReference>
<dbReference type="PANTHER" id="PTHR30121">
    <property type="entry name" value="UNCHARACTERIZED PROTEIN YJGR-RELATED"/>
    <property type="match status" value="1"/>
</dbReference>
<sequence>MTGPAGPVEAIFGHAGEQADCFRVDRIPRLPRELMLGQLTAPLVAAYQLGAKVFAHWTHEPFGPFTVHVGGTHGFPSWVDGGAGPGGLVFPPGARAVRCGRAVDALGARLGATPCWMRLGALVAPDGDGAAITEVLEDHASFLADRAFDLLTIALPVSAADIDRARSRVTAAIFGTEQRLERGAANLAVAQLRAQLAEYTAASATGLWRVHALVGGPDADTVRQVAALWSAATAPYGPVPYRLAPVGVVGDLRATLASSHPGPAAHGTDAVPGAELSGPFTTGGPMLAALCRPPVREVPGVPARATNPFDVAAPAPGEPDAEVPFGQVLDAASRPVGTLTVPLRSLGLHTFVHGATGAGKSQTTRHLLTELSRRGIPWVVLEPAKSEYATGMQERLDRIRDELPDPALAEVHVIRPGDPDATGVCLPPLAPEPGAHYQAHLDALVDLTVAAFDAESPFPEVLAQAVDVAVRESGWDPALSRPLRAVAGRYPAGAQPAYADIEDLVRCCHQVIDAKGYGPEVAGNVHGFVDMRLGTLTTGTKRTAFGAGYPLSMRRLLRRNVVLELQDLGTDGDRAMFMGLFLSRLSQAVRLRHRDDPASGVRNVVCVEEAHRLLRNPDGLSAAAARAVGSFTDLLAEVRSQGVALIVAEQIPAKLAPDVVKNTAVKCMGRTPAADDRALVGAAIGLDEEQSREVVTLPAGTFAVHADGYDAPVLVRFPYVPETAGARPHDPAPLADPLPSWFGPVAQPGALTQRDLAWAAECTQDRRLITLCELTVAAYLSHRAGPRPDSGWRERLLAPFRTGTPAADGSSGAPAVDAAVGMLVGQAVRARRPVLGAYPAESLCTAVAADVRAALASGPAPAAAPDPRWRSRPHQWLALRAELARHPDDDPAHPETGRWRSWGVDYVDGATIREQRITLLSSVLHGRDDVAAALFGVRRPGALERAVHADGLAFAPGLDHLLRAFVNRPELDPLMRLLLRHRAPLAAERHRRSEGTR</sequence>
<dbReference type="EMBL" id="BMMX01000074">
    <property type="protein sequence ID" value="GGL20129.1"/>
    <property type="molecule type" value="Genomic_DNA"/>
</dbReference>
<dbReference type="InterPro" id="IPR051162">
    <property type="entry name" value="T4SS_component"/>
</dbReference>
<evidence type="ECO:0000313" key="1">
    <source>
        <dbReference type="EMBL" id="GGL20129.1"/>
    </source>
</evidence>
<evidence type="ECO:0008006" key="3">
    <source>
        <dbReference type="Google" id="ProtNLM"/>
    </source>
</evidence>
<reference evidence="1" key="2">
    <citation type="submission" date="2020-09" db="EMBL/GenBank/DDBJ databases">
        <authorList>
            <person name="Sun Q."/>
            <person name="Zhou Y."/>
        </authorList>
    </citation>
    <scope>NUCLEOTIDE SEQUENCE</scope>
    <source>
        <strain evidence="1">CGMCC 4.7299</strain>
    </source>
</reference>
<gene>
    <name evidence="1" type="ORF">GCM10012284_63430</name>
</gene>
<proteinExistence type="predicted"/>
<evidence type="ECO:0000313" key="2">
    <source>
        <dbReference type="Proteomes" id="UP000656042"/>
    </source>
</evidence>
<comment type="caution">
    <text evidence="1">The sequence shown here is derived from an EMBL/GenBank/DDBJ whole genome shotgun (WGS) entry which is preliminary data.</text>
</comment>
<dbReference type="RefSeq" id="WP_189083028.1">
    <property type="nucleotide sequence ID" value="NZ_BMMX01000074.1"/>
</dbReference>
<dbReference type="SUPFAM" id="SSF52540">
    <property type="entry name" value="P-loop containing nucleoside triphosphate hydrolases"/>
    <property type="match status" value="1"/>
</dbReference>
<name>A0A8J3C7V3_9ACTN</name>
<keyword evidence="2" id="KW-1185">Reference proteome</keyword>